<evidence type="ECO:0000256" key="1">
    <source>
        <dbReference type="ARBA" id="ARBA00004141"/>
    </source>
</evidence>
<name>A0A366R7W0_9HYPO</name>
<dbReference type="Proteomes" id="UP000253153">
    <property type="component" value="Unassembled WGS sequence"/>
</dbReference>
<dbReference type="Pfam" id="PF20684">
    <property type="entry name" value="Fung_rhodopsin"/>
    <property type="match status" value="1"/>
</dbReference>
<proteinExistence type="inferred from homology"/>
<evidence type="ECO:0000256" key="2">
    <source>
        <dbReference type="ARBA" id="ARBA00022692"/>
    </source>
</evidence>
<keyword evidence="3 7" id="KW-1133">Transmembrane helix</keyword>
<feature type="transmembrane region" description="Helical" evidence="7">
    <location>
        <begin position="132"/>
        <end position="162"/>
    </location>
</feature>
<sequence length="376" mass="41228">MADSHESQGPLIVGIAVGFVVASVTIILLRLYARSGTSNLSFSVLQVQGQFGEPIELTFFKGISVVNAVSTVFETKHGMGRHKEDVSAEDSIEQLKYLYVAILHYNLGMNIVKVSFLFQYRRIFQSSRVQKVCSWVIIGVILWACIQATLLGISCLPISALVPSTAGWCLDTLPVWYLSSAMSIATDVVIFCIPLPSVMKLQLPVKQKIMVILIFCLGFFVCIISVYRMCTLREAVNSDDPPWDGAGAAIWSVIELNCAIICASLPTLRPLLAKVIPGMSSNHSKYPSNYASYERYGSHHVPGSNSRKGAHVSVKKSRRGPRSISTEELALNDMFSSIQGGMPSVYVESRGENPAHDHPEQIVVTKETLVSTQSKP</sequence>
<evidence type="ECO:0000256" key="5">
    <source>
        <dbReference type="ARBA" id="ARBA00038359"/>
    </source>
</evidence>
<comment type="subcellular location">
    <subcellularLocation>
        <location evidence="1">Membrane</location>
        <topology evidence="1">Multi-pass membrane protein</topology>
    </subcellularLocation>
</comment>
<dbReference type="GO" id="GO:0016020">
    <property type="term" value="C:membrane"/>
    <property type="evidence" value="ECO:0007669"/>
    <property type="project" value="UniProtKB-SubCell"/>
</dbReference>
<organism evidence="9 10">
    <name type="scientific">Fusarium coffeatum</name>
    <dbReference type="NCBI Taxonomy" id="231269"/>
    <lineage>
        <taxon>Eukaryota</taxon>
        <taxon>Fungi</taxon>
        <taxon>Dikarya</taxon>
        <taxon>Ascomycota</taxon>
        <taxon>Pezizomycotina</taxon>
        <taxon>Sordariomycetes</taxon>
        <taxon>Hypocreomycetidae</taxon>
        <taxon>Hypocreales</taxon>
        <taxon>Nectriaceae</taxon>
        <taxon>Fusarium</taxon>
        <taxon>Fusarium incarnatum-equiseti species complex</taxon>
    </lineage>
</organism>
<feature type="region of interest" description="Disordered" evidence="6">
    <location>
        <begin position="298"/>
        <end position="325"/>
    </location>
</feature>
<evidence type="ECO:0000313" key="10">
    <source>
        <dbReference type="Proteomes" id="UP000253153"/>
    </source>
</evidence>
<dbReference type="GeneID" id="41997867"/>
<evidence type="ECO:0000256" key="6">
    <source>
        <dbReference type="SAM" id="MobiDB-lite"/>
    </source>
</evidence>
<keyword evidence="10" id="KW-1185">Reference proteome</keyword>
<dbReference type="RefSeq" id="XP_031013431.1">
    <property type="nucleotide sequence ID" value="XM_031162571.1"/>
</dbReference>
<dbReference type="InterPro" id="IPR052337">
    <property type="entry name" value="SAT4-like"/>
</dbReference>
<dbReference type="InterPro" id="IPR049326">
    <property type="entry name" value="Rhodopsin_dom_fungi"/>
</dbReference>
<feature type="transmembrane region" description="Helical" evidence="7">
    <location>
        <begin position="248"/>
        <end position="268"/>
    </location>
</feature>
<keyword evidence="2 7" id="KW-0812">Transmembrane</keyword>
<keyword evidence="4 7" id="KW-0472">Membrane</keyword>
<dbReference type="AlphaFoldDB" id="A0A366R7W0"/>
<reference evidence="9 10" key="1">
    <citation type="submission" date="2018-06" db="EMBL/GenBank/DDBJ databases">
        <title>Fusarium incarnatum-equiseti species complex species 28.</title>
        <authorList>
            <person name="Gardiner D.M."/>
        </authorList>
    </citation>
    <scope>NUCLEOTIDE SEQUENCE [LARGE SCALE GENOMIC DNA]</scope>
    <source>
        <strain evidence="9 10">FIESC_28</strain>
    </source>
</reference>
<comment type="caution">
    <text evidence="9">The sequence shown here is derived from an EMBL/GenBank/DDBJ whole genome shotgun (WGS) entry which is preliminary data.</text>
</comment>
<dbReference type="PANTHER" id="PTHR33048:SF47">
    <property type="entry name" value="INTEGRAL MEMBRANE PROTEIN-RELATED"/>
    <property type="match status" value="1"/>
</dbReference>
<protein>
    <recommendedName>
        <fullName evidence="8">Rhodopsin domain-containing protein</fullName>
    </recommendedName>
</protein>
<feature type="transmembrane region" description="Helical" evidence="7">
    <location>
        <begin position="174"/>
        <end position="197"/>
    </location>
</feature>
<evidence type="ECO:0000313" key="9">
    <source>
        <dbReference type="EMBL" id="RBR12942.1"/>
    </source>
</evidence>
<comment type="similarity">
    <text evidence="5">Belongs to the SAT4 family.</text>
</comment>
<feature type="transmembrane region" description="Helical" evidence="7">
    <location>
        <begin position="209"/>
        <end position="228"/>
    </location>
</feature>
<evidence type="ECO:0000256" key="3">
    <source>
        <dbReference type="ARBA" id="ARBA00022989"/>
    </source>
</evidence>
<feature type="compositionally biased region" description="Basic residues" evidence="6">
    <location>
        <begin position="308"/>
        <end position="321"/>
    </location>
</feature>
<evidence type="ECO:0000259" key="8">
    <source>
        <dbReference type="Pfam" id="PF20684"/>
    </source>
</evidence>
<dbReference type="PANTHER" id="PTHR33048">
    <property type="entry name" value="PTH11-LIKE INTEGRAL MEMBRANE PROTEIN (AFU_ORTHOLOGUE AFUA_5G11245)"/>
    <property type="match status" value="1"/>
</dbReference>
<evidence type="ECO:0000256" key="7">
    <source>
        <dbReference type="SAM" id="Phobius"/>
    </source>
</evidence>
<dbReference type="OrthoDB" id="3648173at2759"/>
<feature type="domain" description="Rhodopsin" evidence="8">
    <location>
        <begin position="65"/>
        <end position="273"/>
    </location>
</feature>
<accession>A0A366R7W0</accession>
<gene>
    <name evidence="9" type="ORF">FIESC28_08433</name>
</gene>
<evidence type="ECO:0000256" key="4">
    <source>
        <dbReference type="ARBA" id="ARBA00023136"/>
    </source>
</evidence>
<feature type="transmembrane region" description="Helical" evidence="7">
    <location>
        <begin position="12"/>
        <end position="33"/>
    </location>
</feature>
<dbReference type="EMBL" id="QKXC01000189">
    <property type="protein sequence ID" value="RBR12942.1"/>
    <property type="molecule type" value="Genomic_DNA"/>
</dbReference>